<dbReference type="AlphaFoldDB" id="A0A1I6LLK1"/>
<feature type="chain" id="PRO_5011653710" evidence="1">
    <location>
        <begin position="17"/>
        <end position="572"/>
    </location>
</feature>
<reference evidence="3 4" key="1">
    <citation type="submission" date="2016-10" db="EMBL/GenBank/DDBJ databases">
        <authorList>
            <person name="de Groot N.N."/>
        </authorList>
    </citation>
    <scope>NUCLEOTIDE SEQUENCE [LARGE SCALE GENOMIC DNA]</scope>
    <source>
        <strain evidence="3 4">DSM 21001</strain>
    </source>
</reference>
<name>A0A1I6LLK1_9BACT</name>
<sequence length="572" mass="60809">MRIFLVLFLLAVPLSAQGPSASGRKTDFAAMDHDLMDVTVEGLHALYQQHRYTVTQVVEWHLDRIARYNGIYRPVQTVTAEAALAVAAHEDAEARQTGFVPGPLWGVPMVTKANTSVKGLVTTDGWRGYMLPGHELVAPKDATIVAKLREAGAVLIGVTNMPDFAASDTNRSTAFGRTGNAYDVRFSPGGSSGGTVTAVTSNMAVLGNGTDTGNSIRMPVATSNLVGIFPTRGLVSTAGIAPMDWQLDNTGPIARDVADAAIGLTVMAGEDRMDAATIGSQAKAQKGPYTQYLKAGALKGGRFAVPAFILDGDSPVFQGICPSATPEQAAKAKADSQMALHPETRAAFMKAIEEIRAAGATVLMDASILPNSFADAASRICTLPYLREGTDMFLAEYGPADYRSAAGYEKAVGKPLPDVIVGGEHAGMSVVAGVKQARLESDPGAEAALLKPRREVMAMYLAEMDRLKLDGFLYPAIQMPPVDETMAQDGRLSEGPHSATGWINMLGLPAISFPAGFYDDGLPFGIEISTRPWHDGDMIGWAYDYELKTHHRRPPVLVDRGLLPAAAKVPQP</sequence>
<feature type="domain" description="Amidase" evidence="2">
    <location>
        <begin position="57"/>
        <end position="307"/>
    </location>
</feature>
<organism evidence="3 4">
    <name type="scientific">Granulicella pectinivorans</name>
    <dbReference type="NCBI Taxonomy" id="474950"/>
    <lineage>
        <taxon>Bacteria</taxon>
        <taxon>Pseudomonadati</taxon>
        <taxon>Acidobacteriota</taxon>
        <taxon>Terriglobia</taxon>
        <taxon>Terriglobales</taxon>
        <taxon>Acidobacteriaceae</taxon>
        <taxon>Granulicella</taxon>
    </lineage>
</organism>
<dbReference type="Proteomes" id="UP000199024">
    <property type="component" value="Unassembled WGS sequence"/>
</dbReference>
<dbReference type="STRING" id="474950.SAMN05421771_0888"/>
<accession>A0A1I6LLK1</accession>
<dbReference type="RefSeq" id="WP_245781675.1">
    <property type="nucleotide sequence ID" value="NZ_FOZL01000001.1"/>
</dbReference>
<gene>
    <name evidence="3" type="ORF">SAMN05421771_0888</name>
</gene>
<dbReference type="PANTHER" id="PTHR42678:SF34">
    <property type="entry name" value="OS04G0183300 PROTEIN"/>
    <property type="match status" value="1"/>
</dbReference>
<dbReference type="PANTHER" id="PTHR42678">
    <property type="entry name" value="AMIDASE"/>
    <property type="match status" value="1"/>
</dbReference>
<evidence type="ECO:0000256" key="1">
    <source>
        <dbReference type="SAM" id="SignalP"/>
    </source>
</evidence>
<protein>
    <submittedName>
        <fullName evidence="3">Aspartyl-tRNA(Asn)/glutamyl-tRNA(Gln) amidotransferase subunit A</fullName>
    </submittedName>
</protein>
<feature type="signal peptide" evidence="1">
    <location>
        <begin position="1"/>
        <end position="16"/>
    </location>
</feature>
<keyword evidence="3" id="KW-0808">Transferase</keyword>
<dbReference type="Pfam" id="PF01425">
    <property type="entry name" value="Amidase"/>
    <property type="match status" value="2"/>
</dbReference>
<keyword evidence="4" id="KW-1185">Reference proteome</keyword>
<dbReference type="InterPro" id="IPR023631">
    <property type="entry name" value="Amidase_dom"/>
</dbReference>
<dbReference type="GO" id="GO:0016740">
    <property type="term" value="F:transferase activity"/>
    <property type="evidence" value="ECO:0007669"/>
    <property type="project" value="UniProtKB-KW"/>
</dbReference>
<dbReference type="InterPro" id="IPR036928">
    <property type="entry name" value="AS_sf"/>
</dbReference>
<keyword evidence="1" id="KW-0732">Signal</keyword>
<proteinExistence type="predicted"/>
<feature type="domain" description="Amidase" evidence="2">
    <location>
        <begin position="333"/>
        <end position="536"/>
    </location>
</feature>
<dbReference type="Gene3D" id="3.90.1300.10">
    <property type="entry name" value="Amidase signature (AS) domain"/>
    <property type="match status" value="1"/>
</dbReference>
<evidence type="ECO:0000313" key="3">
    <source>
        <dbReference type="EMBL" id="SFS04269.1"/>
    </source>
</evidence>
<evidence type="ECO:0000259" key="2">
    <source>
        <dbReference type="Pfam" id="PF01425"/>
    </source>
</evidence>
<dbReference type="EMBL" id="FOZL01000001">
    <property type="protein sequence ID" value="SFS04269.1"/>
    <property type="molecule type" value="Genomic_DNA"/>
</dbReference>
<evidence type="ECO:0000313" key="4">
    <source>
        <dbReference type="Proteomes" id="UP000199024"/>
    </source>
</evidence>
<dbReference type="SUPFAM" id="SSF75304">
    <property type="entry name" value="Amidase signature (AS) enzymes"/>
    <property type="match status" value="1"/>
</dbReference>